<dbReference type="EMBL" id="VSRR010003423">
    <property type="protein sequence ID" value="MPC36079.1"/>
    <property type="molecule type" value="Genomic_DNA"/>
</dbReference>
<comment type="caution">
    <text evidence="1">The sequence shown here is derived from an EMBL/GenBank/DDBJ whole genome shotgun (WGS) entry which is preliminary data.</text>
</comment>
<dbReference type="AlphaFoldDB" id="A0A5B7ESG7"/>
<organism evidence="1 2">
    <name type="scientific">Portunus trituberculatus</name>
    <name type="common">Swimming crab</name>
    <name type="synonym">Neptunus trituberculatus</name>
    <dbReference type="NCBI Taxonomy" id="210409"/>
    <lineage>
        <taxon>Eukaryota</taxon>
        <taxon>Metazoa</taxon>
        <taxon>Ecdysozoa</taxon>
        <taxon>Arthropoda</taxon>
        <taxon>Crustacea</taxon>
        <taxon>Multicrustacea</taxon>
        <taxon>Malacostraca</taxon>
        <taxon>Eumalacostraca</taxon>
        <taxon>Eucarida</taxon>
        <taxon>Decapoda</taxon>
        <taxon>Pleocyemata</taxon>
        <taxon>Brachyura</taxon>
        <taxon>Eubrachyura</taxon>
        <taxon>Portunoidea</taxon>
        <taxon>Portunidae</taxon>
        <taxon>Portuninae</taxon>
        <taxon>Portunus</taxon>
    </lineage>
</organism>
<name>A0A5B7ESG7_PORTR</name>
<gene>
    <name evidence="1" type="ORF">E2C01_029526</name>
</gene>
<dbReference type="Proteomes" id="UP000324222">
    <property type="component" value="Unassembled WGS sequence"/>
</dbReference>
<evidence type="ECO:0000313" key="1">
    <source>
        <dbReference type="EMBL" id="MPC36079.1"/>
    </source>
</evidence>
<accession>A0A5B7ESG7</accession>
<sequence length="102" mass="11563">MQLLHQRNPFRLVSHVKFMLVARIWKKFTVAPSIFKEPPSSTYLKFGHHVSEVAITSTSSRNLESRETAQCVCVCVACLVRALTLHKDLMQLLCSLGNPHTK</sequence>
<protein>
    <submittedName>
        <fullName evidence="1">Uncharacterized protein</fullName>
    </submittedName>
</protein>
<reference evidence="1 2" key="1">
    <citation type="submission" date="2019-05" db="EMBL/GenBank/DDBJ databases">
        <title>Another draft genome of Portunus trituberculatus and its Hox gene families provides insights of decapod evolution.</title>
        <authorList>
            <person name="Jeong J.-H."/>
            <person name="Song I."/>
            <person name="Kim S."/>
            <person name="Choi T."/>
            <person name="Kim D."/>
            <person name="Ryu S."/>
            <person name="Kim W."/>
        </authorList>
    </citation>
    <scope>NUCLEOTIDE SEQUENCE [LARGE SCALE GENOMIC DNA]</scope>
    <source>
        <tissue evidence="1">Muscle</tissue>
    </source>
</reference>
<proteinExistence type="predicted"/>
<keyword evidence="2" id="KW-1185">Reference proteome</keyword>
<evidence type="ECO:0000313" key="2">
    <source>
        <dbReference type="Proteomes" id="UP000324222"/>
    </source>
</evidence>